<name>A0A0R1MBX2_9LACO</name>
<gene>
    <name evidence="1" type="ORF">FC92_GL001307</name>
</gene>
<dbReference type="OrthoDB" id="3239338at2"/>
<accession>A0A0R1MBX2</accession>
<dbReference type="Proteomes" id="UP000051448">
    <property type="component" value="Unassembled WGS sequence"/>
</dbReference>
<dbReference type="GeneID" id="98311003"/>
<sequence>MTYKVDFKNIEIAGLESSPLAVSLAGLRANEARYFWNKYKFEYIVYPANEKNKEIQWLNNLLKEERNLEFGSPILEVMIYEDENIYWPEFIYQNGMIINVLYEKNENKPKRAVGLKLCENMEVPDELQDKFKFARQRSKLAGTIRGSYFKLRNKWL</sequence>
<proteinExistence type="predicted"/>
<dbReference type="PATRIC" id="fig|1423759.3.peg.1376"/>
<evidence type="ECO:0000313" key="2">
    <source>
        <dbReference type="Proteomes" id="UP000051448"/>
    </source>
</evidence>
<dbReference type="AlphaFoldDB" id="A0A0R1MBX2"/>
<evidence type="ECO:0008006" key="3">
    <source>
        <dbReference type="Google" id="ProtNLM"/>
    </source>
</evidence>
<protein>
    <recommendedName>
        <fullName evidence="3">Phage tail protein</fullName>
    </recommendedName>
</protein>
<organism evidence="1 2">
    <name type="scientific">Liquorilactobacillus hordei DSM 19519</name>
    <dbReference type="NCBI Taxonomy" id="1423759"/>
    <lineage>
        <taxon>Bacteria</taxon>
        <taxon>Bacillati</taxon>
        <taxon>Bacillota</taxon>
        <taxon>Bacilli</taxon>
        <taxon>Lactobacillales</taxon>
        <taxon>Lactobacillaceae</taxon>
        <taxon>Liquorilactobacillus</taxon>
    </lineage>
</organism>
<keyword evidence="2" id="KW-1185">Reference proteome</keyword>
<dbReference type="STRING" id="1423759.FC92_GL001307"/>
<comment type="caution">
    <text evidence="1">The sequence shown here is derived from an EMBL/GenBank/DDBJ whole genome shotgun (WGS) entry which is preliminary data.</text>
</comment>
<dbReference type="EMBL" id="AZDX01000038">
    <property type="protein sequence ID" value="KRL05564.1"/>
    <property type="molecule type" value="Genomic_DNA"/>
</dbReference>
<evidence type="ECO:0000313" key="1">
    <source>
        <dbReference type="EMBL" id="KRL05564.1"/>
    </source>
</evidence>
<dbReference type="RefSeq" id="WP_057870115.1">
    <property type="nucleotide sequence ID" value="NZ_AZDX01000038.1"/>
</dbReference>
<reference evidence="1 2" key="1">
    <citation type="journal article" date="2015" name="Genome Announc.">
        <title>Expanding the biotechnology potential of lactobacilli through comparative genomics of 213 strains and associated genera.</title>
        <authorList>
            <person name="Sun Z."/>
            <person name="Harris H.M."/>
            <person name="McCann A."/>
            <person name="Guo C."/>
            <person name="Argimon S."/>
            <person name="Zhang W."/>
            <person name="Yang X."/>
            <person name="Jeffery I.B."/>
            <person name="Cooney J.C."/>
            <person name="Kagawa T.F."/>
            <person name="Liu W."/>
            <person name="Song Y."/>
            <person name="Salvetti E."/>
            <person name="Wrobel A."/>
            <person name="Rasinkangas P."/>
            <person name="Parkhill J."/>
            <person name="Rea M.C."/>
            <person name="O'Sullivan O."/>
            <person name="Ritari J."/>
            <person name="Douillard F.P."/>
            <person name="Paul Ross R."/>
            <person name="Yang R."/>
            <person name="Briner A.E."/>
            <person name="Felis G.E."/>
            <person name="de Vos W.M."/>
            <person name="Barrangou R."/>
            <person name="Klaenhammer T.R."/>
            <person name="Caufield P.W."/>
            <person name="Cui Y."/>
            <person name="Zhang H."/>
            <person name="O'Toole P.W."/>
        </authorList>
    </citation>
    <scope>NUCLEOTIDE SEQUENCE [LARGE SCALE GENOMIC DNA]</scope>
    <source>
        <strain evidence="1 2">DSM 19519</strain>
    </source>
</reference>